<dbReference type="EMBL" id="AMCI01005076">
    <property type="protein sequence ID" value="EJW96837.1"/>
    <property type="molecule type" value="Genomic_DNA"/>
</dbReference>
<evidence type="ECO:0000313" key="1">
    <source>
        <dbReference type="EMBL" id="EJW96837.1"/>
    </source>
</evidence>
<protein>
    <submittedName>
        <fullName evidence="1">Uncharacterized protein</fullName>
    </submittedName>
</protein>
<organism evidence="1">
    <name type="scientific">gut metagenome</name>
    <dbReference type="NCBI Taxonomy" id="749906"/>
    <lineage>
        <taxon>unclassified sequences</taxon>
        <taxon>metagenomes</taxon>
        <taxon>organismal metagenomes</taxon>
    </lineage>
</organism>
<comment type="caution">
    <text evidence="1">The sequence shown here is derived from an EMBL/GenBank/DDBJ whole genome shotgun (WGS) entry which is preliminary data.</text>
</comment>
<sequence>MILLNAVRMEFTEAMLSIPRKTQHLKSRTLTTVRYLL</sequence>
<name>J9G4U4_9ZZZZ</name>
<reference evidence="1" key="1">
    <citation type="journal article" date="2012" name="PLoS ONE">
        <title>Gene sets for utilization of primary and secondary nutrition supplies in the distal gut of endangered iberian lynx.</title>
        <authorList>
            <person name="Alcaide M."/>
            <person name="Messina E."/>
            <person name="Richter M."/>
            <person name="Bargiela R."/>
            <person name="Peplies J."/>
            <person name="Huws S.A."/>
            <person name="Newbold C.J."/>
            <person name="Golyshin P.N."/>
            <person name="Simon M.A."/>
            <person name="Lopez G."/>
            <person name="Yakimov M.M."/>
            <person name="Ferrer M."/>
        </authorList>
    </citation>
    <scope>NUCLEOTIDE SEQUENCE</scope>
</reference>
<dbReference type="AlphaFoldDB" id="J9G4U4"/>
<proteinExistence type="predicted"/>
<accession>J9G4U4</accession>
<gene>
    <name evidence="1" type="ORF">EVA_15057</name>
</gene>